<gene>
    <name evidence="2" type="ORF">L207DRAFT_442526</name>
</gene>
<name>A0A2J6QYG5_HYAVF</name>
<organism evidence="2 3">
    <name type="scientific">Hyaloscypha variabilis (strain UAMH 11265 / GT02V1 / F)</name>
    <name type="common">Meliniomyces variabilis</name>
    <dbReference type="NCBI Taxonomy" id="1149755"/>
    <lineage>
        <taxon>Eukaryota</taxon>
        <taxon>Fungi</taxon>
        <taxon>Dikarya</taxon>
        <taxon>Ascomycota</taxon>
        <taxon>Pezizomycotina</taxon>
        <taxon>Leotiomycetes</taxon>
        <taxon>Helotiales</taxon>
        <taxon>Hyaloscyphaceae</taxon>
        <taxon>Hyaloscypha</taxon>
        <taxon>Hyaloscypha variabilis</taxon>
    </lineage>
</organism>
<accession>A0A2J6QYG5</accession>
<dbReference type="Pfam" id="PF06985">
    <property type="entry name" value="HET"/>
    <property type="match status" value="1"/>
</dbReference>
<dbReference type="InterPro" id="IPR010730">
    <property type="entry name" value="HET"/>
</dbReference>
<dbReference type="OrthoDB" id="3553147at2759"/>
<dbReference type="EMBL" id="KZ613963">
    <property type="protein sequence ID" value="PMD31281.1"/>
    <property type="molecule type" value="Genomic_DNA"/>
</dbReference>
<proteinExistence type="predicted"/>
<keyword evidence="3" id="KW-1185">Reference proteome</keyword>
<reference evidence="2 3" key="1">
    <citation type="submission" date="2016-04" db="EMBL/GenBank/DDBJ databases">
        <title>A degradative enzymes factory behind the ericoid mycorrhizal symbiosis.</title>
        <authorList>
            <consortium name="DOE Joint Genome Institute"/>
            <person name="Martino E."/>
            <person name="Morin E."/>
            <person name="Grelet G."/>
            <person name="Kuo A."/>
            <person name="Kohler A."/>
            <person name="Daghino S."/>
            <person name="Barry K."/>
            <person name="Choi C."/>
            <person name="Cichocki N."/>
            <person name="Clum A."/>
            <person name="Copeland A."/>
            <person name="Hainaut M."/>
            <person name="Haridas S."/>
            <person name="Labutti K."/>
            <person name="Lindquist E."/>
            <person name="Lipzen A."/>
            <person name="Khouja H.-R."/>
            <person name="Murat C."/>
            <person name="Ohm R."/>
            <person name="Olson A."/>
            <person name="Spatafora J."/>
            <person name="Veneault-Fourrey C."/>
            <person name="Henrissat B."/>
            <person name="Grigoriev I."/>
            <person name="Martin F."/>
            <person name="Perotto S."/>
        </authorList>
    </citation>
    <scope>NUCLEOTIDE SEQUENCE [LARGE SCALE GENOMIC DNA]</scope>
    <source>
        <strain evidence="2 3">F</strain>
    </source>
</reference>
<sequence length="53" mass="6153">MDDFIEGATIDWDLLAACHRFPTLDQSRYLWIDGLCIDQQNNKERAAQVQMVP</sequence>
<protein>
    <recommendedName>
        <fullName evidence="1">Heterokaryon incompatibility domain-containing protein</fullName>
    </recommendedName>
</protein>
<evidence type="ECO:0000313" key="2">
    <source>
        <dbReference type="EMBL" id="PMD31281.1"/>
    </source>
</evidence>
<feature type="domain" description="Heterokaryon incompatibility" evidence="1">
    <location>
        <begin position="17"/>
        <end position="52"/>
    </location>
</feature>
<evidence type="ECO:0000313" key="3">
    <source>
        <dbReference type="Proteomes" id="UP000235786"/>
    </source>
</evidence>
<evidence type="ECO:0000259" key="1">
    <source>
        <dbReference type="Pfam" id="PF06985"/>
    </source>
</evidence>
<dbReference type="Proteomes" id="UP000235786">
    <property type="component" value="Unassembled WGS sequence"/>
</dbReference>
<dbReference type="AlphaFoldDB" id="A0A2J6QYG5"/>